<organism evidence="10 11">
    <name type="scientific">Scytalidium lignicola</name>
    <name type="common">Hyphomycete</name>
    <dbReference type="NCBI Taxonomy" id="5539"/>
    <lineage>
        <taxon>Eukaryota</taxon>
        <taxon>Fungi</taxon>
        <taxon>Dikarya</taxon>
        <taxon>Ascomycota</taxon>
        <taxon>Pezizomycotina</taxon>
        <taxon>Leotiomycetes</taxon>
        <taxon>Leotiomycetes incertae sedis</taxon>
        <taxon>Scytalidium</taxon>
    </lineage>
</organism>
<evidence type="ECO:0000256" key="1">
    <source>
        <dbReference type="ARBA" id="ARBA00005871"/>
    </source>
</evidence>
<evidence type="ECO:0000313" key="11">
    <source>
        <dbReference type="Proteomes" id="UP000258309"/>
    </source>
</evidence>
<dbReference type="PANTHER" id="PTHR21240">
    <property type="entry name" value="2-AMINO-3-CARBOXYLMUCONATE-6-SEMIALDEHYDE DECARBOXYLASE"/>
    <property type="match status" value="1"/>
</dbReference>
<dbReference type="STRING" id="5539.A0A3E2H1T7"/>
<dbReference type="SUPFAM" id="SSF51556">
    <property type="entry name" value="Metallo-dependent hydrolases"/>
    <property type="match status" value="1"/>
</dbReference>
<feature type="domain" description="Amidohydrolase-related" evidence="9">
    <location>
        <begin position="7"/>
        <end position="157"/>
    </location>
</feature>
<keyword evidence="11" id="KW-1185">Reference proteome</keyword>
<evidence type="ECO:0000313" key="10">
    <source>
        <dbReference type="EMBL" id="RFU27212.1"/>
    </source>
</evidence>
<protein>
    <recommendedName>
        <fullName evidence="7">6-methylsalicylate decarboxylase</fullName>
        <ecNumber evidence="7">4.1.1.52</ecNumber>
    </recommendedName>
</protein>
<reference evidence="10 11" key="1">
    <citation type="submission" date="2018-05" db="EMBL/GenBank/DDBJ databases">
        <title>Draft genome sequence of Scytalidium lignicola DSM 105466, a ubiquitous saprotrophic fungus.</title>
        <authorList>
            <person name="Buettner E."/>
            <person name="Gebauer A.M."/>
            <person name="Hofrichter M."/>
            <person name="Liers C."/>
            <person name="Kellner H."/>
        </authorList>
    </citation>
    <scope>NUCLEOTIDE SEQUENCE [LARGE SCALE GENOMIC DNA]</scope>
    <source>
        <strain evidence="10 11">DSM 105466</strain>
    </source>
</reference>
<keyword evidence="3 8" id="KW-0210">Decarboxylase</keyword>
<dbReference type="AlphaFoldDB" id="A0A3E2H1T7"/>
<dbReference type="PANTHER" id="PTHR21240:SF29">
    <property type="entry name" value="AMIDOHYDROLASE-RELATED DOMAIN-CONTAINING PROTEIN"/>
    <property type="match status" value="1"/>
</dbReference>
<gene>
    <name evidence="10" type="ORF">B7463_g9123</name>
</gene>
<feature type="non-terminal residue" evidence="10">
    <location>
        <position position="1"/>
    </location>
</feature>
<dbReference type="GO" id="GO:0047596">
    <property type="term" value="F:6-methylsalicylate decarboxylase activity"/>
    <property type="evidence" value="ECO:0007669"/>
    <property type="project" value="UniProtKB-EC"/>
</dbReference>
<dbReference type="GO" id="GO:0046872">
    <property type="term" value="F:metal ion binding"/>
    <property type="evidence" value="ECO:0007669"/>
    <property type="project" value="UniProtKB-KW"/>
</dbReference>
<dbReference type="OrthoDB" id="2832284at2759"/>
<evidence type="ECO:0000259" key="9">
    <source>
        <dbReference type="Pfam" id="PF04909"/>
    </source>
</evidence>
<dbReference type="Pfam" id="PF04909">
    <property type="entry name" value="Amidohydro_2"/>
    <property type="match status" value="1"/>
</dbReference>
<dbReference type="InterPro" id="IPR006680">
    <property type="entry name" value="Amidohydro-rel"/>
</dbReference>
<comment type="catalytic activity">
    <reaction evidence="6">
        <text>6-methylsalicylate + H(+) = 3-methylphenol + CO2</text>
        <dbReference type="Rhea" id="RHEA:23112"/>
        <dbReference type="ChEBI" id="CHEBI:15378"/>
        <dbReference type="ChEBI" id="CHEBI:16526"/>
        <dbReference type="ChEBI" id="CHEBI:17231"/>
        <dbReference type="ChEBI" id="CHEBI:36658"/>
        <dbReference type="EC" id="4.1.1.52"/>
    </reaction>
    <physiologicalReaction direction="left-to-right" evidence="6">
        <dbReference type="Rhea" id="RHEA:23113"/>
    </physiologicalReaction>
</comment>
<evidence type="ECO:0000256" key="4">
    <source>
        <dbReference type="ARBA" id="ARBA00022833"/>
    </source>
</evidence>
<dbReference type="GO" id="GO:0005829">
    <property type="term" value="C:cytosol"/>
    <property type="evidence" value="ECO:0007669"/>
    <property type="project" value="TreeGrafter"/>
</dbReference>
<comment type="caution">
    <text evidence="10">The sequence shown here is derived from an EMBL/GenBank/DDBJ whole genome shotgun (WGS) entry which is preliminary data.</text>
</comment>
<evidence type="ECO:0000256" key="5">
    <source>
        <dbReference type="ARBA" id="ARBA00023239"/>
    </source>
</evidence>
<sequence>MPFRERIDTLAHFLPPFYRQACEETGHGRPDGMPAIPSEESHLEVMKEVSITKSILSISSPGVYLHGDANSARKLARQCNEFAADIVKRRPQEFGFWASILLPDIVGSLEELSYAPNTLKAEGIALETNYEGIYLRDITFDPIFEKLNESKVTVFIYPTSLCIK</sequence>
<accession>A0A3E2H1T7</accession>
<dbReference type="GO" id="GO:0016787">
    <property type="term" value="F:hydrolase activity"/>
    <property type="evidence" value="ECO:0007669"/>
    <property type="project" value="InterPro"/>
</dbReference>
<keyword evidence="2" id="KW-0479">Metal-binding</keyword>
<dbReference type="InterPro" id="IPR032466">
    <property type="entry name" value="Metal_Hydrolase"/>
</dbReference>
<evidence type="ECO:0000256" key="7">
    <source>
        <dbReference type="ARBA" id="ARBA00038889"/>
    </source>
</evidence>
<dbReference type="GO" id="GO:0019748">
    <property type="term" value="P:secondary metabolic process"/>
    <property type="evidence" value="ECO:0007669"/>
    <property type="project" value="TreeGrafter"/>
</dbReference>
<comment type="similarity">
    <text evidence="1">Belongs to the metallo-dependent hydrolases superfamily. ACMSD family.</text>
</comment>
<feature type="non-terminal residue" evidence="10">
    <location>
        <position position="164"/>
    </location>
</feature>
<dbReference type="InterPro" id="IPR032465">
    <property type="entry name" value="ACMSD"/>
</dbReference>
<dbReference type="Gene3D" id="3.20.20.140">
    <property type="entry name" value="Metal-dependent hydrolases"/>
    <property type="match status" value="1"/>
</dbReference>
<keyword evidence="5 8" id="KW-0456">Lyase</keyword>
<dbReference type="EMBL" id="NCSJ02000217">
    <property type="protein sequence ID" value="RFU27212.1"/>
    <property type="molecule type" value="Genomic_DNA"/>
</dbReference>
<dbReference type="Proteomes" id="UP000258309">
    <property type="component" value="Unassembled WGS sequence"/>
</dbReference>
<name>A0A3E2H1T7_SCYLI</name>
<dbReference type="EC" id="4.1.1.52" evidence="7"/>
<evidence type="ECO:0000256" key="2">
    <source>
        <dbReference type="ARBA" id="ARBA00022723"/>
    </source>
</evidence>
<evidence type="ECO:0000256" key="3">
    <source>
        <dbReference type="ARBA" id="ARBA00022793"/>
    </source>
</evidence>
<evidence type="ECO:0000256" key="6">
    <source>
        <dbReference type="ARBA" id="ARBA00036832"/>
    </source>
</evidence>
<keyword evidence="4" id="KW-0862">Zinc</keyword>
<proteinExistence type="inferred from homology"/>
<evidence type="ECO:0000256" key="8">
    <source>
        <dbReference type="RuleBase" id="RU366045"/>
    </source>
</evidence>